<feature type="region of interest" description="Disordered" evidence="1">
    <location>
        <begin position="1"/>
        <end position="50"/>
    </location>
</feature>
<organism evidence="2 3">
    <name type="scientific">Phytophthora lilii</name>
    <dbReference type="NCBI Taxonomy" id="2077276"/>
    <lineage>
        <taxon>Eukaryota</taxon>
        <taxon>Sar</taxon>
        <taxon>Stramenopiles</taxon>
        <taxon>Oomycota</taxon>
        <taxon>Peronosporomycetes</taxon>
        <taxon>Peronosporales</taxon>
        <taxon>Peronosporaceae</taxon>
        <taxon>Phytophthora</taxon>
    </lineage>
</organism>
<accession>A0A9W6WNJ4</accession>
<comment type="caution">
    <text evidence="2">The sequence shown here is derived from an EMBL/GenBank/DDBJ whole genome shotgun (WGS) entry which is preliminary data.</text>
</comment>
<sequence length="169" mass="19032">MELHKEELLEYKRSLQNRPMSSRQSTENRSTVSRERKAARRPSKFNLPLLQLQPVAPLPSTSHGIDATIKPEGAKFIPPQWQSTRAKAGARTLVAVPVQGDMSDDDYDEVSRTQKAIVPPLDFSKLAGGPTIAVPKIEQDEPAQKEKRKSFEATFQRQTRLAAMLRKKK</sequence>
<evidence type="ECO:0000256" key="1">
    <source>
        <dbReference type="SAM" id="MobiDB-lite"/>
    </source>
</evidence>
<gene>
    <name evidence="2" type="ORF">Plil01_000134500</name>
</gene>
<evidence type="ECO:0000313" key="2">
    <source>
        <dbReference type="EMBL" id="GMF10550.1"/>
    </source>
</evidence>
<name>A0A9W6WNJ4_9STRA</name>
<dbReference type="Proteomes" id="UP001165083">
    <property type="component" value="Unassembled WGS sequence"/>
</dbReference>
<dbReference type="OrthoDB" id="78983at2759"/>
<keyword evidence="3" id="KW-1185">Reference proteome</keyword>
<proteinExistence type="predicted"/>
<feature type="compositionally biased region" description="Basic and acidic residues" evidence="1">
    <location>
        <begin position="1"/>
        <end position="13"/>
    </location>
</feature>
<evidence type="ECO:0000313" key="3">
    <source>
        <dbReference type="Proteomes" id="UP001165083"/>
    </source>
</evidence>
<reference evidence="2" key="1">
    <citation type="submission" date="2023-04" db="EMBL/GenBank/DDBJ databases">
        <title>Phytophthora lilii NBRC 32176.</title>
        <authorList>
            <person name="Ichikawa N."/>
            <person name="Sato H."/>
            <person name="Tonouchi N."/>
        </authorList>
    </citation>
    <scope>NUCLEOTIDE SEQUENCE</scope>
    <source>
        <strain evidence="2">NBRC 32176</strain>
    </source>
</reference>
<dbReference type="AlphaFoldDB" id="A0A9W6WNJ4"/>
<protein>
    <submittedName>
        <fullName evidence="2">Unnamed protein product</fullName>
    </submittedName>
</protein>
<feature type="compositionally biased region" description="Polar residues" evidence="1">
    <location>
        <begin position="14"/>
        <end position="31"/>
    </location>
</feature>
<dbReference type="EMBL" id="BSXW01000046">
    <property type="protein sequence ID" value="GMF10550.1"/>
    <property type="molecule type" value="Genomic_DNA"/>
</dbReference>